<organism evidence="2 3">
    <name type="scientific">Parasphingopyxis lamellibrachiae</name>
    <dbReference type="NCBI Taxonomy" id="680125"/>
    <lineage>
        <taxon>Bacteria</taxon>
        <taxon>Pseudomonadati</taxon>
        <taxon>Pseudomonadota</taxon>
        <taxon>Alphaproteobacteria</taxon>
        <taxon>Sphingomonadales</taxon>
        <taxon>Sphingomonadaceae</taxon>
        <taxon>Parasphingopyxis</taxon>
    </lineage>
</organism>
<gene>
    <name evidence="2" type="ORF">DFR46_0424</name>
</gene>
<dbReference type="Proteomes" id="UP000256310">
    <property type="component" value="Unassembled WGS sequence"/>
</dbReference>
<keyword evidence="1" id="KW-0472">Membrane</keyword>
<keyword evidence="1" id="KW-0812">Transmembrane</keyword>
<dbReference type="RefSeq" id="WP_116234954.1">
    <property type="nucleotide sequence ID" value="NZ_QRDP01000004.1"/>
</dbReference>
<name>A0A3D9FCX8_9SPHN</name>
<comment type="caution">
    <text evidence="2">The sequence shown here is derived from an EMBL/GenBank/DDBJ whole genome shotgun (WGS) entry which is preliminary data.</text>
</comment>
<feature type="transmembrane region" description="Helical" evidence="1">
    <location>
        <begin position="37"/>
        <end position="55"/>
    </location>
</feature>
<keyword evidence="3" id="KW-1185">Reference proteome</keyword>
<accession>A0A3D9FCX8</accession>
<evidence type="ECO:0000313" key="2">
    <source>
        <dbReference type="EMBL" id="RED15432.1"/>
    </source>
</evidence>
<dbReference type="OrthoDB" id="7477507at2"/>
<feature type="transmembrane region" description="Helical" evidence="1">
    <location>
        <begin position="6"/>
        <end position="28"/>
    </location>
</feature>
<reference evidence="2 3" key="1">
    <citation type="submission" date="2018-07" db="EMBL/GenBank/DDBJ databases">
        <title>Genomic Encyclopedia of Type Strains, Phase IV (KMG-IV): sequencing the most valuable type-strain genomes for metagenomic binning, comparative biology and taxonomic classification.</title>
        <authorList>
            <person name="Goeker M."/>
        </authorList>
    </citation>
    <scope>NUCLEOTIDE SEQUENCE [LARGE SCALE GENOMIC DNA]</scope>
    <source>
        <strain evidence="2 3">DSM 26725</strain>
    </source>
</reference>
<evidence type="ECO:0000313" key="3">
    <source>
        <dbReference type="Proteomes" id="UP000256310"/>
    </source>
</evidence>
<proteinExistence type="predicted"/>
<evidence type="ECO:0000256" key="1">
    <source>
        <dbReference type="SAM" id="Phobius"/>
    </source>
</evidence>
<sequence>MLIAANIALTIAMFAVFALGSGGIYLWAKRGERQRGLLMLAAAFVILVNVLIWTVPNPT</sequence>
<dbReference type="AlphaFoldDB" id="A0A3D9FCX8"/>
<dbReference type="EMBL" id="QRDP01000004">
    <property type="protein sequence ID" value="RED15432.1"/>
    <property type="molecule type" value="Genomic_DNA"/>
</dbReference>
<protein>
    <submittedName>
        <fullName evidence="2">Uncharacterized protein</fullName>
    </submittedName>
</protein>
<keyword evidence="1" id="KW-1133">Transmembrane helix</keyword>